<evidence type="ECO:0000259" key="6">
    <source>
        <dbReference type="Pfam" id="PF05154"/>
    </source>
</evidence>
<protein>
    <recommendedName>
        <fullName evidence="6">TM2 domain-containing protein</fullName>
    </recommendedName>
</protein>
<reference evidence="7 8" key="1">
    <citation type="submission" date="2019-12" db="EMBL/GenBank/DDBJ databases">
        <title>Hybrid Genome Assemblies of two High G+C Isolates from Undergraduate Microbiology Courses.</title>
        <authorList>
            <person name="Ne Ville C.J."/>
            <person name="Enright D."/>
            <person name="Hernandez I."/>
            <person name="Dodsworth J."/>
            <person name="Orwin P.M."/>
        </authorList>
    </citation>
    <scope>NUCLEOTIDE SEQUENCE [LARGE SCALE GENOMIC DNA]</scope>
    <source>
        <strain evidence="7 8">CSUSB</strain>
    </source>
</reference>
<dbReference type="Proteomes" id="UP000425817">
    <property type="component" value="Chromosome"/>
</dbReference>
<keyword evidence="2 5" id="KW-0812">Transmembrane</keyword>
<dbReference type="GO" id="GO:0016020">
    <property type="term" value="C:membrane"/>
    <property type="evidence" value="ECO:0007669"/>
    <property type="project" value="UniProtKB-SubCell"/>
</dbReference>
<feature type="transmembrane region" description="Helical" evidence="5">
    <location>
        <begin position="58"/>
        <end position="83"/>
    </location>
</feature>
<feature type="domain" description="TM2" evidence="6">
    <location>
        <begin position="2"/>
        <end position="35"/>
    </location>
</feature>
<organism evidence="7 8">
    <name type="scientific">Variovorax paradoxus</name>
    <dbReference type="NCBI Taxonomy" id="34073"/>
    <lineage>
        <taxon>Bacteria</taxon>
        <taxon>Pseudomonadati</taxon>
        <taxon>Pseudomonadota</taxon>
        <taxon>Betaproteobacteria</taxon>
        <taxon>Burkholderiales</taxon>
        <taxon>Comamonadaceae</taxon>
        <taxon>Variovorax</taxon>
    </lineage>
</organism>
<evidence type="ECO:0000256" key="3">
    <source>
        <dbReference type="ARBA" id="ARBA00022989"/>
    </source>
</evidence>
<feature type="transmembrane region" description="Helical" evidence="5">
    <location>
        <begin position="7"/>
        <end position="24"/>
    </location>
</feature>
<evidence type="ECO:0000256" key="1">
    <source>
        <dbReference type="ARBA" id="ARBA00004141"/>
    </source>
</evidence>
<comment type="subcellular location">
    <subcellularLocation>
        <location evidence="1">Membrane</location>
        <topology evidence="1">Multi-pass membrane protein</topology>
    </subcellularLocation>
</comment>
<dbReference type="InterPro" id="IPR007829">
    <property type="entry name" value="TM2"/>
</dbReference>
<name>A0A6I6HIP0_VARPD</name>
<dbReference type="OrthoDB" id="8702870at2"/>
<evidence type="ECO:0000313" key="7">
    <source>
        <dbReference type="EMBL" id="QGW81447.1"/>
    </source>
</evidence>
<keyword evidence="3 5" id="KW-1133">Transmembrane helix</keyword>
<keyword evidence="4 5" id="KW-0472">Membrane</keyword>
<evidence type="ECO:0000256" key="2">
    <source>
        <dbReference type="ARBA" id="ARBA00022692"/>
    </source>
</evidence>
<evidence type="ECO:0000256" key="4">
    <source>
        <dbReference type="ARBA" id="ARBA00023136"/>
    </source>
</evidence>
<proteinExistence type="predicted"/>
<evidence type="ECO:0000313" key="8">
    <source>
        <dbReference type="Proteomes" id="UP000425817"/>
    </source>
</evidence>
<dbReference type="AlphaFoldDB" id="A0A6I6HIP0"/>
<gene>
    <name evidence="7" type="ORF">GOQ09_07525</name>
</gene>
<dbReference type="Pfam" id="PF05154">
    <property type="entry name" value="TM2"/>
    <property type="match status" value="1"/>
</dbReference>
<sequence>MKNKTIAAWLSFLGGPLGLHRFYLRGMGDWLGWLLPVPTALGLYGMERVRMYGVDDGWSWVLIPLLGFTIAGCALMAIIYGLMTPERWNARFNAGAPPDAEPGRTNWATIGAVVLALFFGSTVLMASIVFSFQRYFEHQVEEGRKISQ</sequence>
<dbReference type="EMBL" id="CP046622">
    <property type="protein sequence ID" value="QGW81447.1"/>
    <property type="molecule type" value="Genomic_DNA"/>
</dbReference>
<evidence type="ECO:0000256" key="5">
    <source>
        <dbReference type="SAM" id="Phobius"/>
    </source>
</evidence>
<dbReference type="RefSeq" id="WP_157612871.1">
    <property type="nucleotide sequence ID" value="NZ_CP046622.1"/>
</dbReference>
<feature type="transmembrane region" description="Helical" evidence="5">
    <location>
        <begin position="30"/>
        <end position="46"/>
    </location>
</feature>
<accession>A0A6I6HIP0</accession>
<feature type="transmembrane region" description="Helical" evidence="5">
    <location>
        <begin position="107"/>
        <end position="130"/>
    </location>
</feature>